<dbReference type="PANTHER" id="PTHR11831:SF4">
    <property type="entry name" value="SMALL RIBOSOMAL SUBUNIT PROTEIN US4M"/>
    <property type="match status" value="1"/>
</dbReference>
<dbReference type="AlphaFoldDB" id="A0A381PY42"/>
<dbReference type="Gene3D" id="3.10.290.10">
    <property type="entry name" value="RNA-binding S4 domain"/>
    <property type="match status" value="1"/>
</dbReference>
<dbReference type="GO" id="GO:0019843">
    <property type="term" value="F:rRNA binding"/>
    <property type="evidence" value="ECO:0007669"/>
    <property type="project" value="UniProtKB-KW"/>
</dbReference>
<sequence length="204" mass="23560">MAKLNTPKGKLVRKLGVNIFGNPKFDKLLSKKGYGPGQHGQSRKRFTTYSTQLKEKQKIKFMYGMLEKQFRNYFKKASQMKGEAGFNLLMLLESRLDNVVYKLGFAPSRPSARQLVNHAHFMVNSKKVNIPSYRLKPGDTIQVRDKSKKLDIILDSIKTIKGDLNVSWLSLDKTKMVGTFVNYPERQEIDMTINEQLVVEYYSR</sequence>
<evidence type="ECO:0000256" key="1">
    <source>
        <dbReference type="ARBA" id="ARBA00007465"/>
    </source>
</evidence>
<dbReference type="NCBIfam" id="TIGR01017">
    <property type="entry name" value="rpsD_bact"/>
    <property type="match status" value="1"/>
</dbReference>
<dbReference type="GO" id="GO:0015935">
    <property type="term" value="C:small ribosomal subunit"/>
    <property type="evidence" value="ECO:0007669"/>
    <property type="project" value="InterPro"/>
</dbReference>
<name>A0A381PY42_9ZZZZ</name>
<dbReference type="Pfam" id="PF01479">
    <property type="entry name" value="S4"/>
    <property type="match status" value="1"/>
</dbReference>
<evidence type="ECO:0000259" key="7">
    <source>
        <dbReference type="SMART" id="SM01390"/>
    </source>
</evidence>
<gene>
    <name evidence="8" type="ORF">METZ01_LOCUS24820</name>
</gene>
<dbReference type="InterPro" id="IPR036986">
    <property type="entry name" value="S4_RNA-bd_sf"/>
</dbReference>
<dbReference type="GO" id="GO:0003735">
    <property type="term" value="F:structural constituent of ribosome"/>
    <property type="evidence" value="ECO:0007669"/>
    <property type="project" value="InterPro"/>
</dbReference>
<keyword evidence="4" id="KW-0689">Ribosomal protein</keyword>
<reference evidence="8" key="1">
    <citation type="submission" date="2018-05" db="EMBL/GenBank/DDBJ databases">
        <authorList>
            <person name="Lanie J.A."/>
            <person name="Ng W.-L."/>
            <person name="Kazmierczak K.M."/>
            <person name="Andrzejewski T.M."/>
            <person name="Davidsen T.M."/>
            <person name="Wayne K.J."/>
            <person name="Tettelin H."/>
            <person name="Glass J.I."/>
            <person name="Rusch D."/>
            <person name="Podicherti R."/>
            <person name="Tsui H.-C.T."/>
            <person name="Winkler M.E."/>
        </authorList>
    </citation>
    <scope>NUCLEOTIDE SEQUENCE</scope>
</reference>
<dbReference type="PROSITE" id="PS50889">
    <property type="entry name" value="S4"/>
    <property type="match status" value="1"/>
</dbReference>
<evidence type="ECO:0000259" key="6">
    <source>
        <dbReference type="SMART" id="SM00363"/>
    </source>
</evidence>
<dbReference type="SMART" id="SM00363">
    <property type="entry name" value="S4"/>
    <property type="match status" value="1"/>
</dbReference>
<evidence type="ECO:0000256" key="5">
    <source>
        <dbReference type="ARBA" id="ARBA00023274"/>
    </source>
</evidence>
<feature type="domain" description="Small ribosomal subunit protein uS4 N-terminal" evidence="7">
    <location>
        <begin position="3"/>
        <end position="93"/>
    </location>
</feature>
<evidence type="ECO:0000313" key="8">
    <source>
        <dbReference type="EMBL" id="SUZ71966.1"/>
    </source>
</evidence>
<dbReference type="Pfam" id="PF00163">
    <property type="entry name" value="Ribosomal_S4"/>
    <property type="match status" value="1"/>
</dbReference>
<accession>A0A381PY42</accession>
<dbReference type="SUPFAM" id="SSF55174">
    <property type="entry name" value="Alpha-L RNA-binding motif"/>
    <property type="match status" value="1"/>
</dbReference>
<dbReference type="PANTHER" id="PTHR11831">
    <property type="entry name" value="30S 40S RIBOSOMAL PROTEIN"/>
    <property type="match status" value="1"/>
</dbReference>
<dbReference type="EMBL" id="UINC01001138">
    <property type="protein sequence ID" value="SUZ71966.1"/>
    <property type="molecule type" value="Genomic_DNA"/>
</dbReference>
<dbReference type="FunFam" id="3.10.290.10:FF:000001">
    <property type="entry name" value="30S ribosomal protein S4"/>
    <property type="match status" value="1"/>
</dbReference>
<evidence type="ECO:0000256" key="2">
    <source>
        <dbReference type="ARBA" id="ARBA00022730"/>
    </source>
</evidence>
<keyword evidence="3" id="KW-0694">RNA-binding</keyword>
<organism evidence="8">
    <name type="scientific">marine metagenome</name>
    <dbReference type="NCBI Taxonomy" id="408172"/>
    <lineage>
        <taxon>unclassified sequences</taxon>
        <taxon>metagenomes</taxon>
        <taxon>ecological metagenomes</taxon>
    </lineage>
</organism>
<evidence type="ECO:0000256" key="4">
    <source>
        <dbReference type="ARBA" id="ARBA00022980"/>
    </source>
</evidence>
<dbReference type="NCBIfam" id="NF003717">
    <property type="entry name" value="PRK05327.1"/>
    <property type="match status" value="1"/>
</dbReference>
<dbReference type="Gene3D" id="1.10.1050.10">
    <property type="entry name" value="Ribosomal Protein S4 Delta 41, Chain A, domain 1"/>
    <property type="match status" value="1"/>
</dbReference>
<feature type="domain" description="RNA-binding S4" evidence="6">
    <location>
        <begin position="94"/>
        <end position="158"/>
    </location>
</feature>
<dbReference type="GO" id="GO:0006412">
    <property type="term" value="P:translation"/>
    <property type="evidence" value="ECO:0007669"/>
    <property type="project" value="InterPro"/>
</dbReference>
<protein>
    <submittedName>
        <fullName evidence="8">Uncharacterized protein</fullName>
    </submittedName>
</protein>
<evidence type="ECO:0000256" key="3">
    <source>
        <dbReference type="ARBA" id="ARBA00022884"/>
    </source>
</evidence>
<dbReference type="CDD" id="cd00165">
    <property type="entry name" value="S4"/>
    <property type="match status" value="1"/>
</dbReference>
<dbReference type="InterPro" id="IPR022801">
    <property type="entry name" value="Ribosomal_uS4"/>
</dbReference>
<dbReference type="PROSITE" id="PS00632">
    <property type="entry name" value="RIBOSOMAL_S4"/>
    <property type="match status" value="1"/>
</dbReference>
<dbReference type="SMART" id="SM01390">
    <property type="entry name" value="Ribosomal_S4"/>
    <property type="match status" value="1"/>
</dbReference>
<dbReference type="InterPro" id="IPR018079">
    <property type="entry name" value="Ribosomal_uS4_CS"/>
</dbReference>
<keyword evidence="2" id="KW-0699">rRNA-binding</keyword>
<dbReference type="InterPro" id="IPR005709">
    <property type="entry name" value="Ribosomal_uS4_bac-type"/>
</dbReference>
<keyword evidence="5" id="KW-0687">Ribonucleoprotein</keyword>
<comment type="similarity">
    <text evidence="1">Belongs to the universal ribosomal protein uS4 family.</text>
</comment>
<dbReference type="InterPro" id="IPR001912">
    <property type="entry name" value="Ribosomal_uS4_N"/>
</dbReference>
<dbReference type="GO" id="GO:0042274">
    <property type="term" value="P:ribosomal small subunit biogenesis"/>
    <property type="evidence" value="ECO:0007669"/>
    <property type="project" value="TreeGrafter"/>
</dbReference>
<dbReference type="HAMAP" id="MF_01306_B">
    <property type="entry name" value="Ribosomal_uS4_B"/>
    <property type="match status" value="1"/>
</dbReference>
<dbReference type="InterPro" id="IPR002942">
    <property type="entry name" value="S4_RNA-bd"/>
</dbReference>
<proteinExistence type="inferred from homology"/>